<gene>
    <name evidence="2" type="ORF">AG1IA_09712</name>
</gene>
<dbReference type="AlphaFoldDB" id="L8WHJ7"/>
<feature type="compositionally biased region" description="Polar residues" evidence="1">
    <location>
        <begin position="1"/>
        <end position="10"/>
    </location>
</feature>
<dbReference type="Proteomes" id="UP000011668">
    <property type="component" value="Unassembled WGS sequence"/>
</dbReference>
<name>L8WHJ7_THACA</name>
<protein>
    <submittedName>
        <fullName evidence="2">Uncharacterized protein</fullName>
    </submittedName>
</protein>
<reference evidence="2 3" key="1">
    <citation type="journal article" date="2013" name="Nat. Commun.">
        <title>The evolution and pathogenic mechanisms of the rice sheath blight pathogen.</title>
        <authorList>
            <person name="Zheng A."/>
            <person name="Lin R."/>
            <person name="Xu L."/>
            <person name="Qin P."/>
            <person name="Tang C."/>
            <person name="Ai P."/>
            <person name="Zhang D."/>
            <person name="Liu Y."/>
            <person name="Sun Z."/>
            <person name="Feng H."/>
            <person name="Wang Y."/>
            <person name="Chen Y."/>
            <person name="Liang X."/>
            <person name="Fu R."/>
            <person name="Li Q."/>
            <person name="Zhang J."/>
            <person name="Yu X."/>
            <person name="Xie Z."/>
            <person name="Ding L."/>
            <person name="Guan P."/>
            <person name="Tang J."/>
            <person name="Liang Y."/>
            <person name="Wang S."/>
            <person name="Deng Q."/>
            <person name="Li S."/>
            <person name="Zhu J."/>
            <person name="Wang L."/>
            <person name="Liu H."/>
            <person name="Li P."/>
        </authorList>
    </citation>
    <scope>NUCLEOTIDE SEQUENCE [LARGE SCALE GENOMIC DNA]</scope>
    <source>
        <strain evidence="3">AG-1 IA</strain>
    </source>
</reference>
<evidence type="ECO:0000313" key="2">
    <source>
        <dbReference type="EMBL" id="ELU36258.1"/>
    </source>
</evidence>
<evidence type="ECO:0000256" key="1">
    <source>
        <dbReference type="SAM" id="MobiDB-lite"/>
    </source>
</evidence>
<dbReference type="HOGENOM" id="CLU_2185719_0_0_1"/>
<proteinExistence type="predicted"/>
<dbReference type="EMBL" id="AFRT01003846">
    <property type="protein sequence ID" value="ELU36258.1"/>
    <property type="molecule type" value="Genomic_DNA"/>
</dbReference>
<keyword evidence="3" id="KW-1185">Reference proteome</keyword>
<feature type="compositionally biased region" description="Basic and acidic residues" evidence="1">
    <location>
        <begin position="50"/>
        <end position="62"/>
    </location>
</feature>
<accession>L8WHJ7</accession>
<sequence>MFSAHFNNCQKRAEDTTHALSGNQTSRERKDPNLSALGASGLPGVGDVGTDDHGDRVVGLRNDKAETDTVPVRDPLVVLLWDPEVLDYDGCRGGDTEGNGAHAGGVRDG</sequence>
<organism evidence="2 3">
    <name type="scientific">Thanatephorus cucumeris (strain AG1-IA)</name>
    <name type="common">Rice sheath blight fungus</name>
    <name type="synonym">Rhizoctonia solani</name>
    <dbReference type="NCBI Taxonomy" id="983506"/>
    <lineage>
        <taxon>Eukaryota</taxon>
        <taxon>Fungi</taxon>
        <taxon>Dikarya</taxon>
        <taxon>Basidiomycota</taxon>
        <taxon>Agaricomycotina</taxon>
        <taxon>Agaricomycetes</taxon>
        <taxon>Cantharellales</taxon>
        <taxon>Ceratobasidiaceae</taxon>
        <taxon>Rhizoctonia</taxon>
        <taxon>Rhizoctonia solani AG-1</taxon>
    </lineage>
</organism>
<comment type="caution">
    <text evidence="2">The sequence shown here is derived from an EMBL/GenBank/DDBJ whole genome shotgun (WGS) entry which is preliminary data.</text>
</comment>
<evidence type="ECO:0000313" key="3">
    <source>
        <dbReference type="Proteomes" id="UP000011668"/>
    </source>
</evidence>
<feature type="region of interest" description="Disordered" evidence="1">
    <location>
        <begin position="1"/>
        <end position="62"/>
    </location>
</feature>